<evidence type="ECO:0000259" key="2">
    <source>
        <dbReference type="SMART" id="SM00642"/>
    </source>
</evidence>
<dbReference type="CDD" id="cd11314">
    <property type="entry name" value="AmyAc_arch_bac_plant_AmyA"/>
    <property type="match status" value="1"/>
</dbReference>
<dbReference type="InterPro" id="IPR017853">
    <property type="entry name" value="GH"/>
</dbReference>
<evidence type="ECO:0000313" key="4">
    <source>
        <dbReference type="Proteomes" id="UP000825483"/>
    </source>
</evidence>
<dbReference type="SUPFAM" id="SSF51445">
    <property type="entry name" value="(Trans)glycosidases"/>
    <property type="match status" value="1"/>
</dbReference>
<dbReference type="RefSeq" id="WP_223928596.1">
    <property type="nucleotide sequence ID" value="NZ_BPTU01000002.1"/>
</dbReference>
<name>A0A9R1CZ66_9BACT</name>
<dbReference type="EMBL" id="BPUB01000002">
    <property type="protein sequence ID" value="GJG59760.1"/>
    <property type="molecule type" value="Genomic_DNA"/>
</dbReference>
<proteinExistence type="predicted"/>
<evidence type="ECO:0000256" key="1">
    <source>
        <dbReference type="SAM" id="SignalP"/>
    </source>
</evidence>
<keyword evidence="4" id="KW-1185">Reference proteome</keyword>
<reference evidence="3" key="1">
    <citation type="journal article" date="2022" name="Int. J. Syst. Evol. Microbiol.">
        <title>Prevotella lacticifex sp. nov., isolated from the rumen of cows.</title>
        <authorList>
            <person name="Shinkai T."/>
            <person name="Ikeyama N."/>
            <person name="Kumagai M."/>
            <person name="Ohmori H."/>
            <person name="Sakamoto M."/>
            <person name="Ohkuma M."/>
            <person name="Mitsumori M."/>
        </authorList>
    </citation>
    <scope>NUCLEOTIDE SEQUENCE</scope>
    <source>
        <strain evidence="3">R5076</strain>
    </source>
</reference>
<comment type="caution">
    <text evidence="3">The sequence shown here is derived from an EMBL/GenBank/DDBJ whole genome shotgun (WGS) entry which is preliminary data.</text>
</comment>
<dbReference type="Gene3D" id="3.20.20.80">
    <property type="entry name" value="Glycosidases"/>
    <property type="match status" value="1"/>
</dbReference>
<dbReference type="GeneID" id="72466197"/>
<dbReference type="AlphaFoldDB" id="A0A9R1CZ66"/>
<accession>A0A9R1CZ66</accession>
<dbReference type="Gene3D" id="2.60.40.10">
    <property type="entry name" value="Immunoglobulins"/>
    <property type="match status" value="1"/>
</dbReference>
<organism evidence="3 4">
    <name type="scientific">Prevotella lacticifex</name>
    <dbReference type="NCBI Taxonomy" id="2854755"/>
    <lineage>
        <taxon>Bacteria</taxon>
        <taxon>Pseudomonadati</taxon>
        <taxon>Bacteroidota</taxon>
        <taxon>Bacteroidia</taxon>
        <taxon>Bacteroidales</taxon>
        <taxon>Prevotellaceae</taxon>
        <taxon>Prevotella</taxon>
    </lineage>
</organism>
<protein>
    <recommendedName>
        <fullName evidence="2">Glycosyl hydrolase family 13 catalytic domain-containing protein</fullName>
    </recommendedName>
</protein>
<dbReference type="InterPro" id="IPR006047">
    <property type="entry name" value="GH13_cat_dom"/>
</dbReference>
<dbReference type="PANTHER" id="PTHR43447">
    <property type="entry name" value="ALPHA-AMYLASE"/>
    <property type="match status" value="1"/>
</dbReference>
<dbReference type="Proteomes" id="UP000825483">
    <property type="component" value="Unassembled WGS sequence"/>
</dbReference>
<feature type="chain" id="PRO_5040136927" description="Glycosyl hydrolase family 13 catalytic domain-containing protein" evidence="1">
    <location>
        <begin position="22"/>
        <end position="602"/>
    </location>
</feature>
<feature type="signal peptide" evidence="1">
    <location>
        <begin position="1"/>
        <end position="21"/>
    </location>
</feature>
<keyword evidence="1" id="KW-0732">Signal</keyword>
<dbReference type="InterPro" id="IPR013783">
    <property type="entry name" value="Ig-like_fold"/>
</dbReference>
<gene>
    <name evidence="3" type="ORF">PRLR5076_26110</name>
</gene>
<dbReference type="GO" id="GO:0005975">
    <property type="term" value="P:carbohydrate metabolic process"/>
    <property type="evidence" value="ECO:0007669"/>
    <property type="project" value="InterPro"/>
</dbReference>
<feature type="domain" description="Glycosyl hydrolase family 13 catalytic" evidence="2">
    <location>
        <begin position="33"/>
        <end position="356"/>
    </location>
</feature>
<sequence length="602" mass="65948">MKKILTLIASVCIAISSVAQSSSFSGWPANYGGVMFQSFYWDSYQDTQWTNLTSQADTLAKYFDLVWVPQSGYCNSLTNQMGYADIWWFDQKSAFGTADQLKTMISTFKSKGLGTIADVVINHKNGNTNWCDFPTETWPGHGTMTWSLADICSNDDGGKTKAAGYNVTGAADTGDDFDGCRDLDHTSANVQKNIKLYLHFLLEEMGYTGFRYDMVKGYAPKYTKLYNEDAQPAFSVGEYWDGSASKVESWIYNTGKTSAAFDFPMKYLIKSAFGGDWSKLSNYASSSVAGNSSWAQYAVTFIDNHDTGEPASNADPQRANVAAANAFILAMPGTPCVWISHWKKYKTIIKKCILARKLAGVTNTSEIDASETGTTYGGFTLTVKGKNGNVKLLLGGSTAPTTGYQLACEGDNFKYYVSDGLDISGINSITDEPAETHEIPSFCTVADGEVCAFFEVPSTWGNVSKINCWAWDSKGNYTGNKWPGKTCTYLGTTTKGNKVYKWTWDRSYVSASGATASVPTYIIFSANSGSPQQDDMTFKNGNYYGLSEVYGNVIENTNGISTVTRTPDGTSEAWYSISGTRFSNKPTQKGLYIHNGKKIVIR</sequence>
<evidence type="ECO:0000313" key="3">
    <source>
        <dbReference type="EMBL" id="GJG59760.1"/>
    </source>
</evidence>
<dbReference type="SMART" id="SM00642">
    <property type="entry name" value="Aamy"/>
    <property type="match status" value="1"/>
</dbReference>